<dbReference type="InterPro" id="IPR012854">
    <property type="entry name" value="Cu_amine_oxidase-like_N"/>
</dbReference>
<feature type="repeat" description="NHL" evidence="2">
    <location>
        <begin position="248"/>
        <end position="272"/>
    </location>
</feature>
<evidence type="ECO:0000256" key="3">
    <source>
        <dbReference type="SAM" id="SignalP"/>
    </source>
</evidence>
<dbReference type="Pfam" id="PF01436">
    <property type="entry name" value="NHL"/>
    <property type="match status" value="2"/>
</dbReference>
<evidence type="ECO:0008006" key="8">
    <source>
        <dbReference type="Google" id="ProtNLM"/>
    </source>
</evidence>
<dbReference type="PANTHER" id="PTHR13833">
    <property type="match status" value="1"/>
</dbReference>
<reference evidence="6" key="1">
    <citation type="submission" date="2022-01" db="EMBL/GenBank/DDBJ databases">
        <authorList>
            <person name="Criscuolo A."/>
        </authorList>
    </citation>
    <scope>NUCLEOTIDE SEQUENCE</scope>
    <source>
        <strain evidence="6">CIP111893</strain>
    </source>
</reference>
<evidence type="ECO:0000313" key="7">
    <source>
        <dbReference type="Proteomes" id="UP000838686"/>
    </source>
</evidence>
<feature type="repeat" description="NHL" evidence="2">
    <location>
        <begin position="128"/>
        <end position="158"/>
    </location>
</feature>
<keyword evidence="3" id="KW-0732">Signal</keyword>
<keyword evidence="1" id="KW-0677">Repeat</keyword>
<evidence type="ECO:0000256" key="1">
    <source>
        <dbReference type="ARBA" id="ARBA00022737"/>
    </source>
</evidence>
<dbReference type="InterPro" id="IPR036582">
    <property type="entry name" value="Mao_N_sf"/>
</dbReference>
<feature type="domain" description="Copper amine oxidase-like N-terminal" evidence="4">
    <location>
        <begin position="421"/>
        <end position="525"/>
    </location>
</feature>
<dbReference type="Gene3D" id="3.30.457.10">
    <property type="entry name" value="Copper amine oxidase-like, N-terminal domain"/>
    <property type="match status" value="1"/>
</dbReference>
<feature type="chain" id="PRO_5046216762" description="NHL repeat-containing protein" evidence="3">
    <location>
        <begin position="26"/>
        <end position="531"/>
    </location>
</feature>
<accession>A0ABN8GG16</accession>
<organism evidence="6 7">
    <name type="scientific">Paenibacillus plantiphilus</name>
    <dbReference type="NCBI Taxonomy" id="2905650"/>
    <lineage>
        <taxon>Bacteria</taxon>
        <taxon>Bacillati</taxon>
        <taxon>Bacillota</taxon>
        <taxon>Bacilli</taxon>
        <taxon>Bacillales</taxon>
        <taxon>Paenibacillaceae</taxon>
        <taxon>Paenibacillus</taxon>
    </lineage>
</organism>
<keyword evidence="7" id="KW-1185">Reference proteome</keyword>
<feature type="domain" description="Teneurin NHL" evidence="5">
    <location>
        <begin position="245"/>
        <end position="343"/>
    </location>
</feature>
<dbReference type="EMBL" id="CAKMMF010000010">
    <property type="protein sequence ID" value="CAH1204503.1"/>
    <property type="molecule type" value="Genomic_DNA"/>
</dbReference>
<dbReference type="InterPro" id="IPR056822">
    <property type="entry name" value="TEN_NHL"/>
</dbReference>
<dbReference type="PANTHER" id="PTHR13833:SF71">
    <property type="entry name" value="NHL DOMAIN-CONTAINING PROTEIN"/>
    <property type="match status" value="1"/>
</dbReference>
<evidence type="ECO:0000259" key="4">
    <source>
        <dbReference type="Pfam" id="PF07833"/>
    </source>
</evidence>
<evidence type="ECO:0000313" key="6">
    <source>
        <dbReference type="EMBL" id="CAH1204503.1"/>
    </source>
</evidence>
<proteinExistence type="predicted"/>
<feature type="signal peptide" evidence="3">
    <location>
        <begin position="1"/>
        <end position="25"/>
    </location>
</feature>
<protein>
    <recommendedName>
        <fullName evidence="8">NHL repeat-containing protein</fullName>
    </recommendedName>
</protein>
<dbReference type="Proteomes" id="UP000838686">
    <property type="component" value="Unassembled WGS sequence"/>
</dbReference>
<dbReference type="Pfam" id="PF25021">
    <property type="entry name" value="TEN_NHL"/>
    <property type="match status" value="1"/>
</dbReference>
<dbReference type="SUPFAM" id="SSF101898">
    <property type="entry name" value="NHL repeat"/>
    <property type="match status" value="1"/>
</dbReference>
<evidence type="ECO:0000256" key="2">
    <source>
        <dbReference type="PROSITE-ProRule" id="PRU00504"/>
    </source>
</evidence>
<evidence type="ECO:0000259" key="5">
    <source>
        <dbReference type="Pfam" id="PF25021"/>
    </source>
</evidence>
<dbReference type="PROSITE" id="PS51125">
    <property type="entry name" value="NHL"/>
    <property type="match status" value="2"/>
</dbReference>
<dbReference type="InterPro" id="IPR001258">
    <property type="entry name" value="NHL_repeat"/>
</dbReference>
<comment type="caution">
    <text evidence="6">The sequence shown here is derived from an EMBL/GenBank/DDBJ whole genome shotgun (WGS) entry which is preliminary data.</text>
</comment>
<dbReference type="Gene3D" id="2.120.10.30">
    <property type="entry name" value="TolB, C-terminal domain"/>
    <property type="match status" value="4"/>
</dbReference>
<name>A0ABN8GG16_9BACL</name>
<sequence length="531" mass="55474">MKKSRMISLALAAVVSLSTIGTAGAAQTTGSADSVLKNKSLYEVRTFAGKGDYKLKNGESLAAAFREPRSVLYDAAKNSLLVADSRNQLLRVVDKGTVGTAAGVELGVDDSNLPVGALADGPVKESAFNTPSGLARAKDGTVYIADSDNHAIRVLGLDGSVKTIAGNGLFGHKDGSVEESTFYSPLDVAVSSDGAVYVADTLNHVIRQIKDGKVTTLNAASKRVVEYAPGGVDTVGDYADGPLSSAKFNEPSGLALDSKGNLYVSDTGNQRIRYIDFAAGTVATVAGGESGASAGYEANAIYMEGGYADGSAAKARFHAPRGLTVTSDGGVLIADSLNHVIRYLKDGKVSTVAGVAGEAGRGNGLAAAAEFNRPVDVEWSGNGSFLVADGGNNMIRIVEPYRVPQGVQGGKDIHLLYGNAVIPTDAAPFIVNNTTFVPLRVLTEKLGFKVSYSKGKTTLTRGSLSYEVQEGVSTVVKTADEQASVTIKLASAPVNKDSRLYLPVRFFAEEIGLDVQWLPDIRAVLIRDKQL</sequence>
<dbReference type="RefSeq" id="WP_236341851.1">
    <property type="nucleotide sequence ID" value="NZ_CAKMMF010000010.1"/>
</dbReference>
<dbReference type="Pfam" id="PF07833">
    <property type="entry name" value="Cu_amine_oxidN1"/>
    <property type="match status" value="1"/>
</dbReference>
<dbReference type="InterPro" id="IPR011042">
    <property type="entry name" value="6-blade_b-propeller_TolB-like"/>
</dbReference>
<gene>
    <name evidence="6" type="ORF">PAECIP111893_02267</name>
</gene>